<dbReference type="InterPro" id="IPR008271">
    <property type="entry name" value="Ser/Thr_kinase_AS"/>
</dbReference>
<reference evidence="2 3" key="1">
    <citation type="submission" date="2024-02" db="EMBL/GenBank/DDBJ databases">
        <authorList>
            <person name="Chen Y."/>
            <person name="Shah S."/>
            <person name="Dougan E. K."/>
            <person name="Thang M."/>
            <person name="Chan C."/>
        </authorList>
    </citation>
    <scope>NUCLEOTIDE SEQUENCE [LARGE SCALE GENOMIC DNA]</scope>
</reference>
<evidence type="ECO:0000313" key="3">
    <source>
        <dbReference type="Proteomes" id="UP001642484"/>
    </source>
</evidence>
<dbReference type="PANTHER" id="PTHR44167:SF18">
    <property type="entry name" value="PROTEIN KINASE DOMAIN-CONTAINING PROTEIN"/>
    <property type="match status" value="1"/>
</dbReference>
<comment type="caution">
    <text evidence="2">The sequence shown here is derived from an EMBL/GenBank/DDBJ whole genome shotgun (WGS) entry which is preliminary data.</text>
</comment>
<dbReference type="Gene3D" id="3.30.200.20">
    <property type="entry name" value="Phosphorylase Kinase, domain 1"/>
    <property type="match status" value="1"/>
</dbReference>
<dbReference type="SUPFAM" id="SSF56112">
    <property type="entry name" value="Protein kinase-like (PK-like)"/>
    <property type="match status" value="1"/>
</dbReference>
<evidence type="ECO:0000313" key="2">
    <source>
        <dbReference type="EMBL" id="CAK9091719.1"/>
    </source>
</evidence>
<dbReference type="Gene3D" id="1.10.510.10">
    <property type="entry name" value="Transferase(Phosphotransferase) domain 1"/>
    <property type="match status" value="1"/>
</dbReference>
<dbReference type="InterPro" id="IPR011009">
    <property type="entry name" value="Kinase-like_dom_sf"/>
</dbReference>
<evidence type="ECO:0000259" key="1">
    <source>
        <dbReference type="PROSITE" id="PS50011"/>
    </source>
</evidence>
<dbReference type="EMBL" id="CAXAMN010025006">
    <property type="protein sequence ID" value="CAK9091719.1"/>
    <property type="molecule type" value="Genomic_DNA"/>
</dbReference>
<proteinExistence type="predicted"/>
<dbReference type="PROSITE" id="PS00108">
    <property type="entry name" value="PROTEIN_KINASE_ST"/>
    <property type="match status" value="1"/>
</dbReference>
<organism evidence="2 3">
    <name type="scientific">Durusdinium trenchii</name>
    <dbReference type="NCBI Taxonomy" id="1381693"/>
    <lineage>
        <taxon>Eukaryota</taxon>
        <taxon>Sar</taxon>
        <taxon>Alveolata</taxon>
        <taxon>Dinophyceae</taxon>
        <taxon>Suessiales</taxon>
        <taxon>Symbiodiniaceae</taxon>
        <taxon>Durusdinium</taxon>
    </lineage>
</organism>
<dbReference type="InterPro" id="IPR000719">
    <property type="entry name" value="Prot_kinase_dom"/>
</dbReference>
<name>A0ABP0QUM8_9DINO</name>
<protein>
    <recommendedName>
        <fullName evidence="1">Protein kinase domain-containing protein</fullName>
    </recommendedName>
</protein>
<dbReference type="Proteomes" id="UP001642484">
    <property type="component" value="Unassembled WGS sequence"/>
</dbReference>
<feature type="domain" description="Protein kinase" evidence="1">
    <location>
        <begin position="48"/>
        <end position="277"/>
    </location>
</feature>
<keyword evidence="3" id="KW-1185">Reference proteome</keyword>
<dbReference type="SMART" id="SM00220">
    <property type="entry name" value="S_TKc"/>
    <property type="match status" value="1"/>
</dbReference>
<sequence>MLCGRCMAQRLQTVTSQGSSTGLLELETAMDLADDISTCCSNNVEESFTILKSLGKGKYAEVKEVKDKFSKKHFAWKRIDLKEDPFNGVEVQLLKRVKHENIIRVHDVYANGSVIDVMLELCSGGSLSDYIDSNFVKCGGYGGARSGWSYCGPQAWESALILHQMLKAVNFLHENSVAHRDIKPGNLLLSKSTWKLADFNLACEFDPRGQMTEEVGTRGYAAPEVHEQCYTDEKCDLYSIGVTFMKLVIGSRPGDEEKEVGLLDQRKFGGMQQAMVP</sequence>
<accession>A0ABP0QUM8</accession>
<dbReference type="PROSITE" id="PS50011">
    <property type="entry name" value="PROTEIN_KINASE_DOM"/>
    <property type="match status" value="1"/>
</dbReference>
<dbReference type="PANTHER" id="PTHR44167">
    <property type="entry name" value="OVARIAN-SPECIFIC SERINE/THREONINE-PROTEIN KINASE LOK-RELATED"/>
    <property type="match status" value="1"/>
</dbReference>
<dbReference type="Pfam" id="PF00069">
    <property type="entry name" value="Pkinase"/>
    <property type="match status" value="1"/>
</dbReference>
<gene>
    <name evidence="2" type="ORF">CCMP2556_LOCUS43966</name>
</gene>